<comment type="caution">
    <text evidence="1">The sequence shown here is derived from an EMBL/GenBank/DDBJ whole genome shotgun (WGS) entry which is preliminary data.</text>
</comment>
<name>A0A3N6T7C9_BRACR</name>
<dbReference type="AlphaFoldDB" id="A0A3N6T7C9"/>
<gene>
    <name evidence="1" type="ORF">F2Q68_00019035</name>
</gene>
<organism evidence="1 2">
    <name type="scientific">Brassica cretica</name>
    <name type="common">Mustard</name>
    <dbReference type="NCBI Taxonomy" id="69181"/>
    <lineage>
        <taxon>Eukaryota</taxon>
        <taxon>Viridiplantae</taxon>
        <taxon>Streptophyta</taxon>
        <taxon>Embryophyta</taxon>
        <taxon>Tracheophyta</taxon>
        <taxon>Spermatophyta</taxon>
        <taxon>Magnoliopsida</taxon>
        <taxon>eudicotyledons</taxon>
        <taxon>Gunneridae</taxon>
        <taxon>Pentapetalae</taxon>
        <taxon>rosids</taxon>
        <taxon>malvids</taxon>
        <taxon>Brassicales</taxon>
        <taxon>Brassicaceae</taxon>
        <taxon>Brassiceae</taxon>
        <taxon>Brassica</taxon>
    </lineage>
</organism>
<dbReference type="EMBL" id="QGKW02002228">
    <property type="protein sequence ID" value="KAF2536434.1"/>
    <property type="molecule type" value="Genomic_DNA"/>
</dbReference>
<reference evidence="1" key="1">
    <citation type="submission" date="2019-12" db="EMBL/GenBank/DDBJ databases">
        <title>Genome sequencing and annotation of Brassica cretica.</title>
        <authorList>
            <person name="Studholme D.J."/>
            <person name="Sarris P.F."/>
        </authorList>
    </citation>
    <scope>NUCLEOTIDE SEQUENCE</scope>
    <source>
        <strain evidence="1">PFS-001/15</strain>
        <tissue evidence="1">Leaf</tissue>
    </source>
</reference>
<sequence length="141" mass="15969">MLSTTITLFDKSYVSSQCCQPRFIVVISGEVLPRYFSSGWLFAQFHEPEVAQFFATFGANLTIAWMEAQEGIFFSKSIPCSLDVSDNGRLEKKTSIWAEQRGQLASPLLYYNYHLRRRPGVINTTREGGEHERGYGVGRSS</sequence>
<evidence type="ECO:0000313" key="2">
    <source>
        <dbReference type="Proteomes" id="UP000712281"/>
    </source>
</evidence>
<proteinExistence type="predicted"/>
<dbReference type="Proteomes" id="UP000712281">
    <property type="component" value="Unassembled WGS sequence"/>
</dbReference>
<dbReference type="OrthoDB" id="1667587at2759"/>
<evidence type="ECO:0000313" key="1">
    <source>
        <dbReference type="EMBL" id="KAF2536434.1"/>
    </source>
</evidence>
<protein>
    <submittedName>
        <fullName evidence="1">Uncharacterized protein</fullName>
    </submittedName>
</protein>
<accession>A0A3N6T7C9</accession>